<dbReference type="EMBL" id="KK121490">
    <property type="protein sequence ID" value="KFM80598.1"/>
    <property type="molecule type" value="Genomic_DNA"/>
</dbReference>
<evidence type="ECO:0000313" key="1">
    <source>
        <dbReference type="EMBL" id="KFM80598.1"/>
    </source>
</evidence>
<dbReference type="AlphaFoldDB" id="A0A087UTA9"/>
<keyword evidence="2" id="KW-1185">Reference proteome</keyword>
<name>A0A087UTA9_STEMI</name>
<proteinExistence type="predicted"/>
<dbReference type="Proteomes" id="UP000054359">
    <property type="component" value="Unassembled WGS sequence"/>
</dbReference>
<accession>A0A087UTA9</accession>
<protein>
    <submittedName>
        <fullName evidence="1">Uncharacterized protein</fullName>
    </submittedName>
</protein>
<gene>
    <name evidence="1" type="ORF">X975_06459</name>
</gene>
<feature type="non-terminal residue" evidence="1">
    <location>
        <position position="1"/>
    </location>
</feature>
<reference evidence="1 2" key="1">
    <citation type="submission" date="2013-11" db="EMBL/GenBank/DDBJ databases">
        <title>Genome sequencing of Stegodyphus mimosarum.</title>
        <authorList>
            <person name="Bechsgaard J."/>
        </authorList>
    </citation>
    <scope>NUCLEOTIDE SEQUENCE [LARGE SCALE GENOMIC DNA]</scope>
</reference>
<sequence length="98" mass="10573">KRSSEPYFKKTSPAVWDGLIPIPASVIIALVSGVTLNSSAANFRTAVNGVFSGTLSTLKGNLGSDVKVILNVTLDIINTILLEKIRHHFYLLLKGTIH</sequence>
<evidence type="ECO:0000313" key="2">
    <source>
        <dbReference type="Proteomes" id="UP000054359"/>
    </source>
</evidence>
<organism evidence="1 2">
    <name type="scientific">Stegodyphus mimosarum</name>
    <name type="common">African social velvet spider</name>
    <dbReference type="NCBI Taxonomy" id="407821"/>
    <lineage>
        <taxon>Eukaryota</taxon>
        <taxon>Metazoa</taxon>
        <taxon>Ecdysozoa</taxon>
        <taxon>Arthropoda</taxon>
        <taxon>Chelicerata</taxon>
        <taxon>Arachnida</taxon>
        <taxon>Araneae</taxon>
        <taxon>Araneomorphae</taxon>
        <taxon>Entelegynae</taxon>
        <taxon>Eresoidea</taxon>
        <taxon>Eresidae</taxon>
        <taxon>Stegodyphus</taxon>
    </lineage>
</organism>
<dbReference type="OrthoDB" id="6257037at2759"/>
<feature type="non-terminal residue" evidence="1">
    <location>
        <position position="98"/>
    </location>
</feature>